<dbReference type="AlphaFoldDB" id="A0ABD3TM47"/>
<dbReference type="Pfam" id="PF26130">
    <property type="entry name" value="PB1-like"/>
    <property type="match status" value="1"/>
</dbReference>
<organism evidence="4 5">
    <name type="scientific">Penstemon smallii</name>
    <dbReference type="NCBI Taxonomy" id="265156"/>
    <lineage>
        <taxon>Eukaryota</taxon>
        <taxon>Viridiplantae</taxon>
        <taxon>Streptophyta</taxon>
        <taxon>Embryophyta</taxon>
        <taxon>Tracheophyta</taxon>
        <taxon>Spermatophyta</taxon>
        <taxon>Magnoliopsida</taxon>
        <taxon>eudicotyledons</taxon>
        <taxon>Gunneridae</taxon>
        <taxon>Pentapetalae</taxon>
        <taxon>asterids</taxon>
        <taxon>lamiids</taxon>
        <taxon>Lamiales</taxon>
        <taxon>Plantaginaceae</taxon>
        <taxon>Cheloneae</taxon>
        <taxon>Penstemon</taxon>
    </lineage>
</organism>
<protein>
    <recommendedName>
        <fullName evidence="6">CCHC-type domain-containing protein</fullName>
    </recommendedName>
</protein>
<evidence type="ECO:0000313" key="5">
    <source>
        <dbReference type="Proteomes" id="UP001634393"/>
    </source>
</evidence>
<accession>A0ABD3TM47</accession>
<evidence type="ECO:0000313" key="4">
    <source>
        <dbReference type="EMBL" id="KAL3838161.1"/>
    </source>
</evidence>
<evidence type="ECO:0000259" key="2">
    <source>
        <dbReference type="Pfam" id="PF03108"/>
    </source>
</evidence>
<feature type="compositionally biased region" description="Polar residues" evidence="1">
    <location>
        <begin position="361"/>
        <end position="373"/>
    </location>
</feature>
<sequence>MSLRSSHINSLPPPNYHCDGSIATLRIYHGGSLIHNPEAVYVGGKVNCFDYIYLESFSLSSIDKMVENLGYVGFRRYYRLEEKAWMIVQDQDDLVRKMVNNEMVMYLDTNLDTPTTQIGSSNPKIGCQKLEVNLENENTVLEVSDHEAFDSEESEEEVVHSDSFSNSDSETDTEEEMVEEGYTKECLIYRQCDNPNFTLEMIFRNKKEFKDAVNVHAVATRRNITITKNDNRRVYAKCAEEDCDWRIHALKMKDECTFQIREYNPVHKCGRAVQSKNANSKWLAQMYEDKFRTDPNTTVDGFRNDVMKDISMNISKHQAYRAKRKALAAIEANNKALVVFEGNPDEQYKQLQDYAEESRKSNPGSSVIMTQTDGRPKKARRMGADEPVSQKKKGVKGKKGAIKLKRLPYKVKCRFCGQTGHNRKGCEMRKMAENCIADDNEENAVNDNDVLTLTYFVDASKDCPNDTGPAQKKTS</sequence>
<dbReference type="PANTHER" id="PTHR31973:SF191">
    <property type="entry name" value="OS05G0489400 PROTEIN"/>
    <property type="match status" value="1"/>
</dbReference>
<evidence type="ECO:0000259" key="3">
    <source>
        <dbReference type="Pfam" id="PF26130"/>
    </source>
</evidence>
<feature type="compositionally biased region" description="Basic residues" evidence="1">
    <location>
        <begin position="390"/>
        <end position="399"/>
    </location>
</feature>
<gene>
    <name evidence="4" type="ORF">ACJIZ3_022752</name>
</gene>
<name>A0ABD3TM47_9LAMI</name>
<dbReference type="InterPro" id="IPR058594">
    <property type="entry name" value="PB1-like_dom_pln"/>
</dbReference>
<dbReference type="Pfam" id="PF03108">
    <property type="entry name" value="DBD_Tnp_Mut"/>
    <property type="match status" value="1"/>
</dbReference>
<feature type="region of interest" description="Disordered" evidence="1">
    <location>
        <begin position="355"/>
        <end position="399"/>
    </location>
</feature>
<comment type="caution">
    <text evidence="4">The sequence shown here is derived from an EMBL/GenBank/DDBJ whole genome shotgun (WGS) entry which is preliminary data.</text>
</comment>
<feature type="region of interest" description="Disordered" evidence="1">
    <location>
        <begin position="151"/>
        <end position="175"/>
    </location>
</feature>
<feature type="domain" description="Transposase MuDR plant" evidence="2">
    <location>
        <begin position="202"/>
        <end position="260"/>
    </location>
</feature>
<dbReference type="InterPro" id="IPR004332">
    <property type="entry name" value="Transposase_MuDR"/>
</dbReference>
<dbReference type="PANTHER" id="PTHR31973">
    <property type="entry name" value="POLYPROTEIN, PUTATIVE-RELATED"/>
    <property type="match status" value="1"/>
</dbReference>
<proteinExistence type="predicted"/>
<dbReference type="Proteomes" id="UP001634393">
    <property type="component" value="Unassembled WGS sequence"/>
</dbReference>
<feature type="domain" description="PB1-like" evidence="3">
    <location>
        <begin position="24"/>
        <end position="101"/>
    </location>
</feature>
<keyword evidence="5" id="KW-1185">Reference proteome</keyword>
<evidence type="ECO:0000256" key="1">
    <source>
        <dbReference type="SAM" id="MobiDB-lite"/>
    </source>
</evidence>
<dbReference type="EMBL" id="JBJXBP010000003">
    <property type="protein sequence ID" value="KAL3838161.1"/>
    <property type="molecule type" value="Genomic_DNA"/>
</dbReference>
<reference evidence="4 5" key="1">
    <citation type="submission" date="2024-12" db="EMBL/GenBank/DDBJ databases">
        <title>The unique morphological basis and parallel evolutionary history of personate flowers in Penstemon.</title>
        <authorList>
            <person name="Depatie T.H."/>
            <person name="Wessinger C.A."/>
        </authorList>
    </citation>
    <scope>NUCLEOTIDE SEQUENCE [LARGE SCALE GENOMIC DNA]</scope>
    <source>
        <strain evidence="4">WTNN_2</strain>
        <tissue evidence="4">Leaf</tissue>
    </source>
</reference>
<evidence type="ECO:0008006" key="6">
    <source>
        <dbReference type="Google" id="ProtNLM"/>
    </source>
</evidence>